<accession>A0AAV5JDM1</accession>
<proteinExistence type="predicted"/>
<evidence type="ECO:0000313" key="2">
    <source>
        <dbReference type="Proteomes" id="UP001054252"/>
    </source>
</evidence>
<dbReference type="GO" id="GO:0003723">
    <property type="term" value="F:RNA binding"/>
    <property type="evidence" value="ECO:0007669"/>
    <property type="project" value="InterPro"/>
</dbReference>
<protein>
    <recommendedName>
        <fullName evidence="3">Pentatricopeptide repeat-containing protein</fullName>
    </recommendedName>
</protein>
<dbReference type="EMBL" id="BPVZ01000029">
    <property type="protein sequence ID" value="GKV08996.1"/>
    <property type="molecule type" value="Genomic_DNA"/>
</dbReference>
<evidence type="ECO:0008006" key="3">
    <source>
        <dbReference type="Google" id="ProtNLM"/>
    </source>
</evidence>
<dbReference type="Gene3D" id="1.25.40.10">
    <property type="entry name" value="Tetratricopeptide repeat domain"/>
    <property type="match status" value="1"/>
</dbReference>
<dbReference type="InterPro" id="IPR011990">
    <property type="entry name" value="TPR-like_helical_dom_sf"/>
</dbReference>
<dbReference type="GO" id="GO:0009451">
    <property type="term" value="P:RNA modification"/>
    <property type="evidence" value="ECO:0007669"/>
    <property type="project" value="InterPro"/>
</dbReference>
<dbReference type="PANTHER" id="PTHR47926">
    <property type="entry name" value="PENTATRICOPEPTIDE REPEAT-CONTAINING PROTEIN"/>
    <property type="match status" value="1"/>
</dbReference>
<gene>
    <name evidence="1" type="ORF">SLEP1_g20562</name>
</gene>
<dbReference type="Proteomes" id="UP001054252">
    <property type="component" value="Unassembled WGS sequence"/>
</dbReference>
<dbReference type="InterPro" id="IPR046849">
    <property type="entry name" value="E2_motif"/>
</dbReference>
<evidence type="ECO:0000313" key="1">
    <source>
        <dbReference type="EMBL" id="GKV08996.1"/>
    </source>
</evidence>
<dbReference type="Pfam" id="PF20430">
    <property type="entry name" value="Eplus_motif"/>
    <property type="match status" value="1"/>
</dbReference>
<reference evidence="1 2" key="1">
    <citation type="journal article" date="2021" name="Commun. Biol.">
        <title>The genome of Shorea leprosula (Dipterocarpaceae) highlights the ecological relevance of drought in aseasonal tropical rainforests.</title>
        <authorList>
            <person name="Ng K.K.S."/>
            <person name="Kobayashi M.J."/>
            <person name="Fawcett J.A."/>
            <person name="Hatakeyama M."/>
            <person name="Paape T."/>
            <person name="Ng C.H."/>
            <person name="Ang C.C."/>
            <person name="Tnah L.H."/>
            <person name="Lee C.T."/>
            <person name="Nishiyama T."/>
            <person name="Sese J."/>
            <person name="O'Brien M.J."/>
            <person name="Copetti D."/>
            <person name="Mohd Noor M.I."/>
            <person name="Ong R.C."/>
            <person name="Putra M."/>
            <person name="Sireger I.Z."/>
            <person name="Indrioko S."/>
            <person name="Kosugi Y."/>
            <person name="Izuno A."/>
            <person name="Isagi Y."/>
            <person name="Lee S.L."/>
            <person name="Shimizu K.K."/>
        </authorList>
    </citation>
    <scope>NUCLEOTIDE SEQUENCE [LARGE SCALE GENOMIC DNA]</scope>
    <source>
        <strain evidence="1">214</strain>
    </source>
</reference>
<comment type="caution">
    <text evidence="1">The sequence shown here is derived from an EMBL/GenBank/DDBJ whole genome shotgun (WGS) entry which is preliminary data.</text>
</comment>
<dbReference type="Pfam" id="PF20431">
    <property type="entry name" value="E_motif"/>
    <property type="match status" value="1"/>
</dbReference>
<name>A0AAV5JDM1_9ROSI</name>
<dbReference type="PANTHER" id="PTHR47926:SF374">
    <property type="entry name" value="PENTATRICOPEPTIDE REPEAT-CONTAINING PROTEIN"/>
    <property type="match status" value="1"/>
</dbReference>
<dbReference type="InterPro" id="IPR046848">
    <property type="entry name" value="E_motif"/>
</dbReference>
<dbReference type="AlphaFoldDB" id="A0AAV5JDM1"/>
<organism evidence="1 2">
    <name type="scientific">Rubroshorea leprosula</name>
    <dbReference type="NCBI Taxonomy" id="152421"/>
    <lineage>
        <taxon>Eukaryota</taxon>
        <taxon>Viridiplantae</taxon>
        <taxon>Streptophyta</taxon>
        <taxon>Embryophyta</taxon>
        <taxon>Tracheophyta</taxon>
        <taxon>Spermatophyta</taxon>
        <taxon>Magnoliopsida</taxon>
        <taxon>eudicotyledons</taxon>
        <taxon>Gunneridae</taxon>
        <taxon>Pentapetalae</taxon>
        <taxon>rosids</taxon>
        <taxon>malvids</taxon>
        <taxon>Malvales</taxon>
        <taxon>Dipterocarpaceae</taxon>
        <taxon>Rubroshorea</taxon>
    </lineage>
</organism>
<dbReference type="InterPro" id="IPR046960">
    <property type="entry name" value="PPR_At4g14850-like_plant"/>
</dbReference>
<keyword evidence="2" id="KW-1185">Reference proteome</keyword>
<sequence length="169" mass="19420">MFEVHGIYPRTEHYAFVVDMSGWASLLKEAKTFIEGLPMKPYVHVWQALLGACSLRGNSEIGKYAADQLRLATLESPVPYVLMANIYSSVGEWKDRARIIKRMKEMGVVKEIDISWIEIEKKVHSFVVGDRKHPQAGAIYGVLQELFELMLDEGYVSDNRFILYYIDQD</sequence>